<dbReference type="EMBL" id="ANOG01000025">
    <property type="protein sequence ID" value="EMI22883.1"/>
    <property type="molecule type" value="Genomic_DNA"/>
</dbReference>
<reference evidence="1 2" key="1">
    <citation type="journal article" date="2013" name="Mar. Genomics">
        <title>Expression of sulfatases in Rhodopirellula baltica and the diversity of sulfatases in the genus Rhodopirellula.</title>
        <authorList>
            <person name="Wegner C.E."/>
            <person name="Richter-Heitmann T."/>
            <person name="Klindworth A."/>
            <person name="Klockow C."/>
            <person name="Richter M."/>
            <person name="Achstetter T."/>
            <person name="Glockner F.O."/>
            <person name="Harder J."/>
        </authorList>
    </citation>
    <scope>NUCLEOTIDE SEQUENCE [LARGE SCALE GENOMIC DNA]</scope>
    <source>
        <strain evidence="1 2">SM1</strain>
    </source>
</reference>
<dbReference type="Proteomes" id="UP000011991">
    <property type="component" value="Unassembled WGS sequence"/>
</dbReference>
<organism evidence="1 2">
    <name type="scientific">Rhodopirellula maiorica SM1</name>
    <dbReference type="NCBI Taxonomy" id="1265738"/>
    <lineage>
        <taxon>Bacteria</taxon>
        <taxon>Pseudomonadati</taxon>
        <taxon>Planctomycetota</taxon>
        <taxon>Planctomycetia</taxon>
        <taxon>Pirellulales</taxon>
        <taxon>Pirellulaceae</taxon>
        <taxon>Novipirellula</taxon>
    </lineage>
</organism>
<dbReference type="PATRIC" id="fig|1265738.3.peg.221"/>
<comment type="caution">
    <text evidence="1">The sequence shown here is derived from an EMBL/GenBank/DDBJ whole genome shotgun (WGS) entry which is preliminary data.</text>
</comment>
<accession>M5RU70</accession>
<proteinExistence type="predicted"/>
<gene>
    <name evidence="1" type="ORF">RMSM_00213</name>
</gene>
<protein>
    <submittedName>
        <fullName evidence="1">Uncharacterized protein</fullName>
    </submittedName>
</protein>
<sequence>MIFQAAWRKPNAIYLRRTSVSANVAGSENVNSIVIQFDKTGIDARSPTEIATKKLDLSSYHLARA</sequence>
<evidence type="ECO:0000313" key="2">
    <source>
        <dbReference type="Proteomes" id="UP000011991"/>
    </source>
</evidence>
<evidence type="ECO:0000313" key="1">
    <source>
        <dbReference type="EMBL" id="EMI22883.1"/>
    </source>
</evidence>
<keyword evidence="2" id="KW-1185">Reference proteome</keyword>
<name>M5RU70_9BACT</name>
<dbReference type="AlphaFoldDB" id="M5RU70"/>